<sequence>MSEIDIRHIGTAGRITLNRPDALNALTAGMSVAIEDALNRWASDPAIKLVVIDATGDKAFCAGGDIADLYAQGTAGQFGFGQDFWRQEYRMNAQVAGYGKPIVTLLQGFTMGGGVGVGCHASDRIVCENSQIAMPECSIGLVPDVGGSHLLGRAPGHLGEYLGLTAARMGPGDAIHAGFADHYVPRDRWADMINTLQRTGDVAAVHQVTDTAPPSQMAKDAVEIDTLFAHDALGSIVVACGAAEGAVAEAATKALSRNAPLAMACALRLIRAARTGTGLTEALRHEFRYTFRAQQQGDFLEGIRAAIIDRDRNPAWRHSTAAEVTKAQIDAMLAPLGDDALML</sequence>
<evidence type="ECO:0000313" key="6">
    <source>
        <dbReference type="Proteomes" id="UP001138961"/>
    </source>
</evidence>
<dbReference type="InterPro" id="IPR032259">
    <property type="entry name" value="HIBYL-CoA-H"/>
</dbReference>
<dbReference type="InterPro" id="IPR029045">
    <property type="entry name" value="ClpP/crotonase-like_dom_sf"/>
</dbReference>
<evidence type="ECO:0000256" key="1">
    <source>
        <dbReference type="ARBA" id="ARBA00001709"/>
    </source>
</evidence>
<dbReference type="PANTHER" id="PTHR43176:SF3">
    <property type="entry name" value="3-HYDROXYISOBUTYRYL-COA HYDROLASE, MITOCHONDRIAL"/>
    <property type="match status" value="1"/>
</dbReference>
<dbReference type="PANTHER" id="PTHR43176">
    <property type="entry name" value="3-HYDROXYISOBUTYRYL-COA HYDROLASE-RELATED"/>
    <property type="match status" value="1"/>
</dbReference>
<dbReference type="InterPro" id="IPR045004">
    <property type="entry name" value="ECH_dom"/>
</dbReference>
<comment type="caution">
    <text evidence="5">The sequence shown here is derived from an EMBL/GenBank/DDBJ whole genome shotgun (WGS) entry which is preliminary data.</text>
</comment>
<name>A0ABS8BX35_9RHOB</name>
<dbReference type="Gene3D" id="3.90.226.10">
    <property type="entry name" value="2-enoyl-CoA Hydratase, Chain A, domain 1"/>
    <property type="match status" value="1"/>
</dbReference>
<feature type="domain" description="Enoyl-CoA hydratase/isomerase" evidence="4">
    <location>
        <begin position="13"/>
        <end position="333"/>
    </location>
</feature>
<dbReference type="EC" id="3.1.2.4" evidence="2"/>
<accession>A0ABS8BX35</accession>
<keyword evidence="6" id="KW-1185">Reference proteome</keyword>
<evidence type="ECO:0000259" key="4">
    <source>
        <dbReference type="Pfam" id="PF16113"/>
    </source>
</evidence>
<proteinExistence type="predicted"/>
<keyword evidence="3" id="KW-0378">Hydrolase</keyword>
<evidence type="ECO:0000256" key="2">
    <source>
        <dbReference type="ARBA" id="ARBA00011915"/>
    </source>
</evidence>
<evidence type="ECO:0000313" key="5">
    <source>
        <dbReference type="EMBL" id="MCB5200278.1"/>
    </source>
</evidence>
<dbReference type="EMBL" id="JAJATZ010000007">
    <property type="protein sequence ID" value="MCB5200278.1"/>
    <property type="molecule type" value="Genomic_DNA"/>
</dbReference>
<comment type="catalytic activity">
    <reaction evidence="1">
        <text>3-hydroxy-2-methylpropanoyl-CoA + H2O = 3-hydroxy-2-methylpropanoate + CoA + H(+)</text>
        <dbReference type="Rhea" id="RHEA:20888"/>
        <dbReference type="ChEBI" id="CHEBI:11805"/>
        <dbReference type="ChEBI" id="CHEBI:15377"/>
        <dbReference type="ChEBI" id="CHEBI:15378"/>
        <dbReference type="ChEBI" id="CHEBI:57287"/>
        <dbReference type="ChEBI" id="CHEBI:57340"/>
        <dbReference type="EC" id="3.1.2.4"/>
    </reaction>
</comment>
<dbReference type="Proteomes" id="UP001138961">
    <property type="component" value="Unassembled WGS sequence"/>
</dbReference>
<dbReference type="RefSeq" id="WP_226748842.1">
    <property type="nucleotide sequence ID" value="NZ_JAJATZ010000007.1"/>
</dbReference>
<dbReference type="NCBIfam" id="NF004127">
    <property type="entry name" value="PRK05617.1"/>
    <property type="match status" value="1"/>
</dbReference>
<organism evidence="5 6">
    <name type="scientific">Loktanella gaetbuli</name>
    <dbReference type="NCBI Taxonomy" id="2881335"/>
    <lineage>
        <taxon>Bacteria</taxon>
        <taxon>Pseudomonadati</taxon>
        <taxon>Pseudomonadota</taxon>
        <taxon>Alphaproteobacteria</taxon>
        <taxon>Rhodobacterales</taxon>
        <taxon>Roseobacteraceae</taxon>
        <taxon>Loktanella</taxon>
    </lineage>
</organism>
<reference evidence="5" key="1">
    <citation type="submission" date="2021-10" db="EMBL/GenBank/DDBJ databases">
        <title>Loktanella gaetbuli sp. nov., isolated from a tidal flat.</title>
        <authorList>
            <person name="Park S."/>
            <person name="Yoon J.-H."/>
        </authorList>
    </citation>
    <scope>NUCLEOTIDE SEQUENCE</scope>
    <source>
        <strain evidence="5">TSTF-M6</strain>
    </source>
</reference>
<evidence type="ECO:0000256" key="3">
    <source>
        <dbReference type="ARBA" id="ARBA00022801"/>
    </source>
</evidence>
<dbReference type="Pfam" id="PF16113">
    <property type="entry name" value="ECH_2"/>
    <property type="match status" value="1"/>
</dbReference>
<protein>
    <recommendedName>
        <fullName evidence="2">3-hydroxyisobutyryl-CoA hydrolase</fullName>
        <ecNumber evidence="2">3.1.2.4</ecNumber>
    </recommendedName>
</protein>
<dbReference type="CDD" id="cd06558">
    <property type="entry name" value="crotonase-like"/>
    <property type="match status" value="1"/>
</dbReference>
<gene>
    <name evidence="5" type="ORF">LGQ03_13600</name>
</gene>
<dbReference type="SUPFAM" id="SSF52096">
    <property type="entry name" value="ClpP/crotonase"/>
    <property type="match status" value="1"/>
</dbReference>